<evidence type="ECO:0000256" key="7">
    <source>
        <dbReference type="SAM" id="Phobius"/>
    </source>
</evidence>
<gene>
    <name evidence="8" type="ORF">CUNI_LOCUS17651</name>
</gene>
<dbReference type="PRINTS" id="PR00463">
    <property type="entry name" value="EP450I"/>
</dbReference>
<dbReference type="GO" id="GO:0042448">
    <property type="term" value="P:progesterone metabolic process"/>
    <property type="evidence" value="ECO:0007669"/>
    <property type="project" value="TreeGrafter"/>
</dbReference>
<evidence type="ECO:0000256" key="1">
    <source>
        <dbReference type="ARBA" id="ARBA00010617"/>
    </source>
</evidence>
<protein>
    <recommendedName>
        <fullName evidence="10">Cytochrome P450</fullName>
    </recommendedName>
</protein>
<dbReference type="GO" id="GO:0004508">
    <property type="term" value="F:steroid 17-alpha-monooxygenase activity"/>
    <property type="evidence" value="ECO:0007669"/>
    <property type="project" value="TreeGrafter"/>
</dbReference>
<comment type="similarity">
    <text evidence="1">Belongs to the cytochrome P450 family.</text>
</comment>
<name>A0A8S3ZRF2_9EUPU</name>
<evidence type="ECO:0000313" key="9">
    <source>
        <dbReference type="Proteomes" id="UP000678393"/>
    </source>
</evidence>
<keyword evidence="7" id="KW-0472">Membrane</keyword>
<accession>A0A8S3ZRF2</accession>
<dbReference type="AlphaFoldDB" id="A0A8S3ZRF2"/>
<dbReference type="InterPro" id="IPR002401">
    <property type="entry name" value="Cyt_P450_E_grp-I"/>
</dbReference>
<feature type="non-terminal residue" evidence="8">
    <location>
        <position position="429"/>
    </location>
</feature>
<keyword evidence="6" id="KW-0503">Monooxygenase</keyword>
<dbReference type="EMBL" id="CAJHNH020005089">
    <property type="protein sequence ID" value="CAG5132093.1"/>
    <property type="molecule type" value="Genomic_DNA"/>
</dbReference>
<dbReference type="SUPFAM" id="SSF48264">
    <property type="entry name" value="Cytochrome P450"/>
    <property type="match status" value="1"/>
</dbReference>
<evidence type="ECO:0000256" key="4">
    <source>
        <dbReference type="ARBA" id="ARBA00023002"/>
    </source>
</evidence>
<keyword evidence="7" id="KW-1133">Transmembrane helix</keyword>
<dbReference type="Pfam" id="PF00067">
    <property type="entry name" value="p450"/>
    <property type="match status" value="1"/>
</dbReference>
<evidence type="ECO:0000256" key="6">
    <source>
        <dbReference type="ARBA" id="ARBA00023033"/>
    </source>
</evidence>
<feature type="transmembrane region" description="Helical" evidence="7">
    <location>
        <begin position="12"/>
        <end position="31"/>
    </location>
</feature>
<organism evidence="8 9">
    <name type="scientific">Candidula unifasciata</name>
    <dbReference type="NCBI Taxonomy" id="100452"/>
    <lineage>
        <taxon>Eukaryota</taxon>
        <taxon>Metazoa</taxon>
        <taxon>Spiralia</taxon>
        <taxon>Lophotrochozoa</taxon>
        <taxon>Mollusca</taxon>
        <taxon>Gastropoda</taxon>
        <taxon>Heterobranchia</taxon>
        <taxon>Euthyneura</taxon>
        <taxon>Panpulmonata</taxon>
        <taxon>Eupulmonata</taxon>
        <taxon>Stylommatophora</taxon>
        <taxon>Helicina</taxon>
        <taxon>Helicoidea</taxon>
        <taxon>Geomitridae</taxon>
        <taxon>Candidula</taxon>
    </lineage>
</organism>
<keyword evidence="9" id="KW-1185">Reference proteome</keyword>
<evidence type="ECO:0000256" key="5">
    <source>
        <dbReference type="ARBA" id="ARBA00023004"/>
    </source>
</evidence>
<keyword evidence="3" id="KW-0479">Metal-binding</keyword>
<sequence>MDAIWQSGNFTVILESVLAALITYAIVTWIFREQAKNLPTGPKGWRATFDIIQAIRTSTKVRTMTYVTFGGLKILFINNSDLTRRLMTADDYKFIVANRTPNSPAKIAFVEGKDWVFTPYDAIMRKKRRMFHSVISVYGDGVEKFENIVSGEMNRLMAELEHYENKDFELYKFLARSLKNIVFILVLGERPDDVKKTDILEEFDIAFNKLWAPEYDFVLAMFPILAKIPGRFKDAVDRLKAAKIKAEELIYYAPKRSWTPGQPRGVADHVFDFHTKPGYEWLETDPDQAIGFLTSLFVAAHLTSRASLLGMFLCLINYPAVTKKIHEEIDRVVGERAPRLENKSNMPYTEAAILEILRLTTPIPFGGLRKASESIHIDGVVIPKDTLVLVNAGFFHHDEHVWEDPWTFKPERFLDKSGELLPADHPVRK</sequence>
<keyword evidence="5" id="KW-0408">Iron</keyword>
<keyword evidence="7" id="KW-0812">Transmembrane</keyword>
<evidence type="ECO:0008006" key="10">
    <source>
        <dbReference type="Google" id="ProtNLM"/>
    </source>
</evidence>
<keyword evidence="4" id="KW-0560">Oxidoreductase</keyword>
<dbReference type="InterPro" id="IPR036396">
    <property type="entry name" value="Cyt_P450_sf"/>
</dbReference>
<reference evidence="8" key="1">
    <citation type="submission" date="2021-04" db="EMBL/GenBank/DDBJ databases">
        <authorList>
            <consortium name="Molecular Ecology Group"/>
        </authorList>
    </citation>
    <scope>NUCLEOTIDE SEQUENCE</scope>
</reference>
<keyword evidence="2" id="KW-0349">Heme</keyword>
<dbReference type="GO" id="GO:0005506">
    <property type="term" value="F:iron ion binding"/>
    <property type="evidence" value="ECO:0007669"/>
    <property type="project" value="InterPro"/>
</dbReference>
<dbReference type="InterPro" id="IPR001128">
    <property type="entry name" value="Cyt_P450"/>
</dbReference>
<evidence type="ECO:0000313" key="8">
    <source>
        <dbReference type="EMBL" id="CAG5132093.1"/>
    </source>
</evidence>
<comment type="caution">
    <text evidence="8">The sequence shown here is derived from an EMBL/GenBank/DDBJ whole genome shotgun (WGS) entry which is preliminary data.</text>
</comment>
<dbReference type="PANTHER" id="PTHR24289:SF1">
    <property type="entry name" value="STEROID 17-ALPHA-HYDROXYLASE_17,20 LYASE"/>
    <property type="match status" value="1"/>
</dbReference>
<dbReference type="Gene3D" id="1.10.630.10">
    <property type="entry name" value="Cytochrome P450"/>
    <property type="match status" value="1"/>
</dbReference>
<evidence type="ECO:0000256" key="2">
    <source>
        <dbReference type="ARBA" id="ARBA00022617"/>
    </source>
</evidence>
<dbReference type="Proteomes" id="UP000678393">
    <property type="component" value="Unassembled WGS sequence"/>
</dbReference>
<evidence type="ECO:0000256" key="3">
    <source>
        <dbReference type="ARBA" id="ARBA00022723"/>
    </source>
</evidence>
<proteinExistence type="inferred from homology"/>
<dbReference type="GO" id="GO:0020037">
    <property type="term" value="F:heme binding"/>
    <property type="evidence" value="ECO:0007669"/>
    <property type="project" value="InterPro"/>
</dbReference>
<dbReference type="GO" id="GO:0042446">
    <property type="term" value="P:hormone biosynthetic process"/>
    <property type="evidence" value="ECO:0007669"/>
    <property type="project" value="TreeGrafter"/>
</dbReference>
<dbReference type="PANTHER" id="PTHR24289">
    <property type="entry name" value="STEROID 17-ALPHA-HYDROXYLASE/17,20 LYASE"/>
    <property type="match status" value="1"/>
</dbReference>
<dbReference type="OrthoDB" id="6057686at2759"/>